<name>A0AAN7YCL3_9PEZI</name>
<evidence type="ECO:0000313" key="8">
    <source>
        <dbReference type="EMBL" id="KAK5108323.1"/>
    </source>
</evidence>
<dbReference type="EMBL" id="JAVRRL010000089">
    <property type="protein sequence ID" value="KAK5108323.1"/>
    <property type="molecule type" value="Genomic_DNA"/>
</dbReference>
<reference evidence="8" key="1">
    <citation type="submission" date="2023-08" db="EMBL/GenBank/DDBJ databases">
        <title>Black Yeasts Isolated from many extreme environments.</title>
        <authorList>
            <person name="Coleine C."/>
            <person name="Stajich J.E."/>
            <person name="Selbmann L."/>
        </authorList>
    </citation>
    <scope>NUCLEOTIDE SEQUENCE</scope>
    <source>
        <strain evidence="8">CCFEE 5401</strain>
    </source>
</reference>
<accession>A0AAN7YCL3</accession>
<dbReference type="Proteomes" id="UP001310890">
    <property type="component" value="Unassembled WGS sequence"/>
</dbReference>
<organism evidence="8 9">
    <name type="scientific">Meristemomyces frigidus</name>
    <dbReference type="NCBI Taxonomy" id="1508187"/>
    <lineage>
        <taxon>Eukaryota</taxon>
        <taxon>Fungi</taxon>
        <taxon>Dikarya</taxon>
        <taxon>Ascomycota</taxon>
        <taxon>Pezizomycotina</taxon>
        <taxon>Dothideomycetes</taxon>
        <taxon>Dothideomycetidae</taxon>
        <taxon>Mycosphaerellales</taxon>
        <taxon>Teratosphaeriaceae</taxon>
        <taxon>Meristemomyces</taxon>
    </lineage>
</organism>
<keyword evidence="5 7" id="KW-0472">Membrane</keyword>
<dbReference type="PANTHER" id="PTHR31123:SF1">
    <property type="entry name" value="ACCUMULATION OF DYADS PROTEIN 2-RELATED"/>
    <property type="match status" value="1"/>
</dbReference>
<dbReference type="PROSITE" id="PS01114">
    <property type="entry name" value="GPR1_FUN34_YAAH"/>
    <property type="match status" value="1"/>
</dbReference>
<feature type="region of interest" description="Disordered" evidence="6">
    <location>
        <begin position="1"/>
        <end position="54"/>
    </location>
</feature>
<evidence type="ECO:0000256" key="6">
    <source>
        <dbReference type="SAM" id="MobiDB-lite"/>
    </source>
</evidence>
<feature type="transmembrane region" description="Helical" evidence="7">
    <location>
        <begin position="121"/>
        <end position="140"/>
    </location>
</feature>
<comment type="subcellular location">
    <subcellularLocation>
        <location evidence="1">Membrane</location>
        <topology evidence="1">Multi-pass membrane protein</topology>
    </subcellularLocation>
</comment>
<dbReference type="GO" id="GO:0005886">
    <property type="term" value="C:plasma membrane"/>
    <property type="evidence" value="ECO:0007669"/>
    <property type="project" value="TreeGrafter"/>
</dbReference>
<feature type="transmembrane region" description="Helical" evidence="7">
    <location>
        <begin position="184"/>
        <end position="204"/>
    </location>
</feature>
<evidence type="ECO:0000256" key="1">
    <source>
        <dbReference type="ARBA" id="ARBA00004141"/>
    </source>
</evidence>
<dbReference type="NCBIfam" id="NF038013">
    <property type="entry name" value="AceTr_1"/>
    <property type="match status" value="1"/>
</dbReference>
<comment type="caution">
    <text evidence="8">The sequence shown here is derived from an EMBL/GenBank/DDBJ whole genome shotgun (WGS) entry which is preliminary data.</text>
</comment>
<feature type="transmembrane region" description="Helical" evidence="7">
    <location>
        <begin position="152"/>
        <end position="172"/>
    </location>
</feature>
<evidence type="ECO:0000256" key="5">
    <source>
        <dbReference type="ARBA" id="ARBA00023136"/>
    </source>
</evidence>
<feature type="compositionally biased region" description="Polar residues" evidence="6">
    <location>
        <begin position="1"/>
        <end position="39"/>
    </location>
</feature>
<keyword evidence="3 7" id="KW-0812">Transmembrane</keyword>
<gene>
    <name evidence="8" type="ORF">LTR62_008419</name>
</gene>
<sequence>MASTASSSSTDYNPHPNQQDGDTIQQQTSTTDYATQYPSAQHKPQHTNPDYGGNPLAHILTADYGDQRLQAFGGAFQPGLYKPPARNFANPAPLGLAGFALTTFLLSLINLGTCDISGPSLVIAPAMAYGGLVQLLAGMWEVAIGNTFGGTALSSYGGFWIGTAIILTPGGFQIAEQYTGTGDFDAAFGFYLMGWFIFTFMVWLCTLKSTVAFSSLILFVWLTFLLLGIGYMEAQTNGTGAPTVALIRAGGATGIIAAFLAWWNMLAGLADPANSFFLVPVFHFPWSEKGRAIREAKKNPENGEHV</sequence>
<dbReference type="InterPro" id="IPR000791">
    <property type="entry name" value="Gpr1/Fun34/SatP-like"/>
</dbReference>
<evidence type="ECO:0000256" key="2">
    <source>
        <dbReference type="ARBA" id="ARBA00005587"/>
    </source>
</evidence>
<evidence type="ECO:0000256" key="7">
    <source>
        <dbReference type="SAM" id="Phobius"/>
    </source>
</evidence>
<comment type="similarity">
    <text evidence="2">Belongs to the acetate uptake transporter (AceTr) (TC 2.A.96) family.</text>
</comment>
<feature type="transmembrane region" description="Helical" evidence="7">
    <location>
        <begin position="210"/>
        <end position="232"/>
    </location>
</feature>
<dbReference type="InterPro" id="IPR047622">
    <property type="entry name" value="GPR1_FUN34_YAAH"/>
</dbReference>
<feature type="transmembrane region" description="Helical" evidence="7">
    <location>
        <begin position="244"/>
        <end position="263"/>
    </location>
</feature>
<dbReference type="PANTHER" id="PTHR31123">
    <property type="entry name" value="ACCUMULATION OF DYADS PROTEIN 2-RELATED"/>
    <property type="match status" value="1"/>
</dbReference>
<evidence type="ECO:0000256" key="3">
    <source>
        <dbReference type="ARBA" id="ARBA00022692"/>
    </source>
</evidence>
<keyword evidence="4 7" id="KW-1133">Transmembrane helix</keyword>
<proteinExistence type="inferred from homology"/>
<evidence type="ECO:0000313" key="9">
    <source>
        <dbReference type="Proteomes" id="UP001310890"/>
    </source>
</evidence>
<evidence type="ECO:0000256" key="4">
    <source>
        <dbReference type="ARBA" id="ARBA00022989"/>
    </source>
</evidence>
<protein>
    <submittedName>
        <fullName evidence="8">Uncharacterized protein</fullName>
    </submittedName>
</protein>
<feature type="transmembrane region" description="Helical" evidence="7">
    <location>
        <begin position="88"/>
        <end position="109"/>
    </location>
</feature>
<dbReference type="InterPro" id="IPR051633">
    <property type="entry name" value="AceTr"/>
</dbReference>
<dbReference type="Pfam" id="PF01184">
    <property type="entry name" value="Gpr1_Fun34_YaaH"/>
    <property type="match status" value="1"/>
</dbReference>
<dbReference type="AlphaFoldDB" id="A0AAN7YCL3"/>
<dbReference type="GO" id="GO:0015123">
    <property type="term" value="F:acetate transmembrane transporter activity"/>
    <property type="evidence" value="ECO:0007669"/>
    <property type="project" value="TreeGrafter"/>
</dbReference>